<dbReference type="InterPro" id="IPR041492">
    <property type="entry name" value="HAD_2"/>
</dbReference>
<dbReference type="InterPro" id="IPR023198">
    <property type="entry name" value="PGP-like_dom2"/>
</dbReference>
<dbReference type="Pfam" id="PF13419">
    <property type="entry name" value="HAD_2"/>
    <property type="match status" value="1"/>
</dbReference>
<dbReference type="EMBL" id="NKCZ01000082">
    <property type="protein sequence ID" value="POD87141.1"/>
    <property type="molecule type" value="Genomic_DNA"/>
</dbReference>
<dbReference type="InterPro" id="IPR036412">
    <property type="entry name" value="HAD-like_sf"/>
</dbReference>
<reference evidence="1 2" key="1">
    <citation type="submission" date="2017-06" db="EMBL/GenBank/DDBJ databases">
        <title>Genome sequence of Lactobacillus plantarum subsp. plantarum strain SRCM101258.</title>
        <authorList>
            <person name="Cho S.H."/>
        </authorList>
    </citation>
    <scope>NUCLEOTIDE SEQUENCE [LARGE SCALE GENOMIC DNA]</scope>
    <source>
        <strain evidence="1 2">SRCM101258</strain>
    </source>
</reference>
<gene>
    <name evidence="1" type="ORF">S101258_00972</name>
</gene>
<proteinExistence type="predicted"/>
<evidence type="ECO:0000313" key="2">
    <source>
        <dbReference type="Proteomes" id="UP000236990"/>
    </source>
</evidence>
<comment type="caution">
    <text evidence="1">The sequence shown here is derived from an EMBL/GenBank/DDBJ whole genome shotgun (WGS) entry which is preliminary data.</text>
</comment>
<dbReference type="Gene3D" id="1.10.150.240">
    <property type="entry name" value="Putative phosphatase, domain 2"/>
    <property type="match status" value="1"/>
</dbReference>
<accession>A0A2S3U7J4</accession>
<dbReference type="SUPFAM" id="SSF56784">
    <property type="entry name" value="HAD-like"/>
    <property type="match status" value="1"/>
</dbReference>
<dbReference type="AlphaFoldDB" id="A0A2S3U7J4"/>
<organism evidence="1 2">
    <name type="scientific">Lactiplantibacillus plantarum subsp. plantarum</name>
    <dbReference type="NCBI Taxonomy" id="337330"/>
    <lineage>
        <taxon>Bacteria</taxon>
        <taxon>Bacillati</taxon>
        <taxon>Bacillota</taxon>
        <taxon>Bacilli</taxon>
        <taxon>Lactobacillales</taxon>
        <taxon>Lactobacillaceae</taxon>
        <taxon>Lactiplantibacillus</taxon>
    </lineage>
</organism>
<protein>
    <recommendedName>
        <fullName evidence="3">Phosphoglycolate phosphatase</fullName>
    </recommendedName>
</protein>
<evidence type="ECO:0008006" key="3">
    <source>
        <dbReference type="Google" id="ProtNLM"/>
    </source>
</evidence>
<dbReference type="Proteomes" id="UP000236990">
    <property type="component" value="Unassembled WGS sequence"/>
</dbReference>
<evidence type="ECO:0000313" key="1">
    <source>
        <dbReference type="EMBL" id="POD87141.1"/>
    </source>
</evidence>
<name>A0A2S3U7J4_LACPN</name>
<sequence>MKYRNVLFDIDNTLINSADLIAKLLKEGAEREGVYVPLQEFRTELDPPGNEILNDLGFVTGDVYWRNTRFNSRKI</sequence>